<accession>A0A1E3JX61</accession>
<dbReference type="OrthoDB" id="2578400at2759"/>
<dbReference type="EMBL" id="AWGH01000004">
    <property type="protein sequence ID" value="ODO05411.1"/>
    <property type="molecule type" value="Genomic_DNA"/>
</dbReference>
<protein>
    <submittedName>
        <fullName evidence="1">Uncharacterized protein</fullName>
    </submittedName>
</protein>
<organism evidence="1 2">
    <name type="scientific">Cryptococcus wingfieldii CBS 7118</name>
    <dbReference type="NCBI Taxonomy" id="1295528"/>
    <lineage>
        <taxon>Eukaryota</taxon>
        <taxon>Fungi</taxon>
        <taxon>Dikarya</taxon>
        <taxon>Basidiomycota</taxon>
        <taxon>Agaricomycotina</taxon>
        <taxon>Tremellomycetes</taxon>
        <taxon>Tremellales</taxon>
        <taxon>Cryptococcaceae</taxon>
        <taxon>Cryptococcus</taxon>
    </lineage>
</organism>
<evidence type="ECO:0000313" key="2">
    <source>
        <dbReference type="Proteomes" id="UP000094819"/>
    </source>
</evidence>
<dbReference type="RefSeq" id="XP_019034066.1">
    <property type="nucleotide sequence ID" value="XM_019174259.1"/>
</dbReference>
<dbReference type="GeneID" id="30191317"/>
<gene>
    <name evidence="1" type="ORF">L198_02104</name>
</gene>
<dbReference type="Proteomes" id="UP000094819">
    <property type="component" value="Unassembled WGS sequence"/>
</dbReference>
<evidence type="ECO:0000313" key="1">
    <source>
        <dbReference type="EMBL" id="ODO05411.1"/>
    </source>
</evidence>
<reference evidence="1 2" key="1">
    <citation type="submission" date="2016-06" db="EMBL/GenBank/DDBJ databases">
        <title>Evolution of pathogenesis and genome organization in the Tremellales.</title>
        <authorList>
            <person name="Cuomo C."/>
            <person name="Litvintseva A."/>
            <person name="Heitman J."/>
            <person name="Chen Y."/>
            <person name="Sun S."/>
            <person name="Springer D."/>
            <person name="Dromer F."/>
            <person name="Young S."/>
            <person name="Zeng Q."/>
            <person name="Chapman S."/>
            <person name="Gujja S."/>
            <person name="Saif S."/>
            <person name="Birren B."/>
        </authorList>
    </citation>
    <scope>NUCLEOTIDE SEQUENCE [LARGE SCALE GENOMIC DNA]</scope>
    <source>
        <strain evidence="1 2">CBS 7118</strain>
    </source>
</reference>
<comment type="caution">
    <text evidence="1">The sequence shown here is derived from an EMBL/GenBank/DDBJ whole genome shotgun (WGS) entry which is preliminary data.</text>
</comment>
<dbReference type="AlphaFoldDB" id="A0A1E3JX61"/>
<keyword evidence="2" id="KW-1185">Reference proteome</keyword>
<sequence length="141" mass="15544">MGFHSLQYLPDDVVVSVAFNIEVSSDSHTAHCHILLARKSKSKASSKAHDCRSVGFKSGKRLKLDASPRETLAQLAKMSHRELLVSSILESLEAQSKTKDLNAKIEALTNYVAIPLTQEIKPEVLSIVKWAYMSASSSYQV</sequence>
<name>A0A1E3JX61_9TREE</name>
<proteinExistence type="predicted"/>